<name>A0AA39YT91_9PEZI</name>
<keyword evidence="1" id="KW-0732">Signal</keyword>
<protein>
    <submittedName>
        <fullName evidence="2">Uncharacterized protein</fullName>
    </submittedName>
</protein>
<keyword evidence="3" id="KW-1185">Reference proteome</keyword>
<comment type="caution">
    <text evidence="2">The sequence shown here is derived from an EMBL/GenBank/DDBJ whole genome shotgun (WGS) entry which is preliminary data.</text>
</comment>
<dbReference type="Proteomes" id="UP001174936">
    <property type="component" value="Unassembled WGS sequence"/>
</dbReference>
<feature type="signal peptide" evidence="1">
    <location>
        <begin position="1"/>
        <end position="18"/>
    </location>
</feature>
<evidence type="ECO:0000313" key="2">
    <source>
        <dbReference type="EMBL" id="KAK0657030.1"/>
    </source>
</evidence>
<accession>A0AA39YT91</accession>
<feature type="chain" id="PRO_5041358473" evidence="1">
    <location>
        <begin position="19"/>
        <end position="192"/>
    </location>
</feature>
<evidence type="ECO:0000313" key="3">
    <source>
        <dbReference type="Proteomes" id="UP001174936"/>
    </source>
</evidence>
<evidence type="ECO:0000256" key="1">
    <source>
        <dbReference type="SAM" id="SignalP"/>
    </source>
</evidence>
<reference evidence="2" key="1">
    <citation type="submission" date="2023-06" db="EMBL/GenBank/DDBJ databases">
        <title>Genome-scale phylogeny and comparative genomics of the fungal order Sordariales.</title>
        <authorList>
            <consortium name="Lawrence Berkeley National Laboratory"/>
            <person name="Hensen N."/>
            <person name="Bonometti L."/>
            <person name="Westerberg I."/>
            <person name="Brannstrom I.O."/>
            <person name="Guillou S."/>
            <person name="Cros-Aarteil S."/>
            <person name="Calhoun S."/>
            <person name="Haridas S."/>
            <person name="Kuo A."/>
            <person name="Mondo S."/>
            <person name="Pangilinan J."/>
            <person name="Riley R."/>
            <person name="Labutti K."/>
            <person name="Andreopoulos B."/>
            <person name="Lipzen A."/>
            <person name="Chen C."/>
            <person name="Yanf M."/>
            <person name="Daum C."/>
            <person name="Ng V."/>
            <person name="Clum A."/>
            <person name="Steindorff A."/>
            <person name="Ohm R."/>
            <person name="Martin F."/>
            <person name="Silar P."/>
            <person name="Natvig D."/>
            <person name="Lalanne C."/>
            <person name="Gautier V."/>
            <person name="Ament-Velasquez S.L."/>
            <person name="Kruys A."/>
            <person name="Hutchinson M.I."/>
            <person name="Powell A.J."/>
            <person name="Barry K."/>
            <person name="Miller A.N."/>
            <person name="Grigoriev I.V."/>
            <person name="Debuchy R."/>
            <person name="Gladieux P."/>
            <person name="Thoren M.H."/>
            <person name="Johannesson H."/>
        </authorList>
    </citation>
    <scope>NUCLEOTIDE SEQUENCE</scope>
    <source>
        <strain evidence="2">SMH2532-1</strain>
    </source>
</reference>
<sequence>MRPQTILTVLPLLGLSAAAPPLPPSNTPIGTPCGPDIGDCADPLTCIPLSQNCTIWDQDSVFHDGPACRGTCQDLDIQKQKIYTLCGGWRRMDDCDEAVERCVADPRHAGGCGPACDGPGICLPLGDVCGWDTGRTCGEGRECFFEWEEDGKLVKQCSGQCLPLRFGSDTYGKTGREEIITDRWDGWQGPKR</sequence>
<dbReference type="EMBL" id="JAULSV010000001">
    <property type="protein sequence ID" value="KAK0657030.1"/>
    <property type="molecule type" value="Genomic_DNA"/>
</dbReference>
<organism evidence="2 3">
    <name type="scientific">Cercophora newfieldiana</name>
    <dbReference type="NCBI Taxonomy" id="92897"/>
    <lineage>
        <taxon>Eukaryota</taxon>
        <taxon>Fungi</taxon>
        <taxon>Dikarya</taxon>
        <taxon>Ascomycota</taxon>
        <taxon>Pezizomycotina</taxon>
        <taxon>Sordariomycetes</taxon>
        <taxon>Sordariomycetidae</taxon>
        <taxon>Sordariales</taxon>
        <taxon>Lasiosphaeriaceae</taxon>
        <taxon>Cercophora</taxon>
    </lineage>
</organism>
<dbReference type="AlphaFoldDB" id="A0AA39YT91"/>
<gene>
    <name evidence="2" type="ORF">B0T16DRAFT_366814</name>
</gene>
<proteinExistence type="predicted"/>